<comment type="caution">
    <text evidence="10">The sequence shown here is derived from an EMBL/GenBank/DDBJ whole genome shotgun (WGS) entry which is preliminary data.</text>
</comment>
<dbReference type="Pfam" id="PF00512">
    <property type="entry name" value="HisKA"/>
    <property type="match status" value="1"/>
</dbReference>
<dbReference type="InterPro" id="IPR003594">
    <property type="entry name" value="HATPase_dom"/>
</dbReference>
<dbReference type="RefSeq" id="WP_311499426.1">
    <property type="nucleotide sequence ID" value="NZ_JAVRHN010000004.1"/>
</dbReference>
<gene>
    <name evidence="10" type="ORF">RM541_06575</name>
</gene>
<proteinExistence type="predicted"/>
<dbReference type="CDD" id="cd00082">
    <property type="entry name" value="HisKA"/>
    <property type="match status" value="1"/>
</dbReference>
<keyword evidence="4" id="KW-0808">Transferase</keyword>
<sequence length="365" mass="40866">MKAGISVEQRLEERVKELTCLYNVSSAIRKHSGSVTSTLTEICQITKQAWLYSEDAVVELQLKDYNISTGDIPVRTVTQQNNIIIFGEESGVLIVHYNAEKYTKAHFLDEEQKLLHKLAIEISEFFERQETQKKEEHLKRIAERNDRLSILGEITAGIAHELNTPLGNILGFAELIASNSQNPQIEKDATKIIKSAIFSREVVKKLMFFACEMPQDKKAIQIRPVILQALALLGPNFEKANVNHRFHIDNPELEAQLDSIQFTQVLFNLLINAIYISPPKSTISITITSSEKLFILEITDEGPGISPDLKAKIFEPFFTTKPIGEGAGLGLSVVHGIIKGHKGEIAVYDNDEAGAIFQVQLPLKY</sequence>
<evidence type="ECO:0000256" key="1">
    <source>
        <dbReference type="ARBA" id="ARBA00000085"/>
    </source>
</evidence>
<feature type="domain" description="Histidine kinase" evidence="9">
    <location>
        <begin position="157"/>
        <end position="365"/>
    </location>
</feature>
<evidence type="ECO:0000256" key="2">
    <source>
        <dbReference type="ARBA" id="ARBA00012438"/>
    </source>
</evidence>
<dbReference type="InterPro" id="IPR036890">
    <property type="entry name" value="HATPase_C_sf"/>
</dbReference>
<name>A0ABU3DQM7_9FLAO</name>
<evidence type="ECO:0000256" key="7">
    <source>
        <dbReference type="ARBA" id="ARBA00022840"/>
    </source>
</evidence>
<keyword evidence="3" id="KW-0597">Phosphoprotein</keyword>
<evidence type="ECO:0000313" key="10">
    <source>
        <dbReference type="EMBL" id="MDT0686021.1"/>
    </source>
</evidence>
<evidence type="ECO:0000256" key="5">
    <source>
        <dbReference type="ARBA" id="ARBA00022741"/>
    </source>
</evidence>
<evidence type="ECO:0000313" key="11">
    <source>
        <dbReference type="Proteomes" id="UP001253848"/>
    </source>
</evidence>
<dbReference type="PROSITE" id="PS50109">
    <property type="entry name" value="HIS_KIN"/>
    <property type="match status" value="1"/>
</dbReference>
<evidence type="ECO:0000256" key="3">
    <source>
        <dbReference type="ARBA" id="ARBA00022553"/>
    </source>
</evidence>
<dbReference type="Proteomes" id="UP001253848">
    <property type="component" value="Unassembled WGS sequence"/>
</dbReference>
<dbReference type="PANTHER" id="PTHR43065">
    <property type="entry name" value="SENSOR HISTIDINE KINASE"/>
    <property type="match status" value="1"/>
</dbReference>
<dbReference type="SMART" id="SM00387">
    <property type="entry name" value="HATPase_c"/>
    <property type="match status" value="1"/>
</dbReference>
<dbReference type="InterPro" id="IPR004358">
    <property type="entry name" value="Sig_transdc_His_kin-like_C"/>
</dbReference>
<dbReference type="InterPro" id="IPR005467">
    <property type="entry name" value="His_kinase_dom"/>
</dbReference>
<comment type="catalytic activity">
    <reaction evidence="1">
        <text>ATP + protein L-histidine = ADP + protein N-phospho-L-histidine.</text>
        <dbReference type="EC" id="2.7.13.3"/>
    </reaction>
</comment>
<dbReference type="EC" id="2.7.13.3" evidence="2"/>
<keyword evidence="6" id="KW-0418">Kinase</keyword>
<evidence type="ECO:0000259" key="9">
    <source>
        <dbReference type="PROSITE" id="PS50109"/>
    </source>
</evidence>
<reference evidence="10 11" key="1">
    <citation type="submission" date="2023-09" db="EMBL/GenBank/DDBJ databases">
        <authorList>
            <person name="Rey-Velasco X."/>
        </authorList>
    </citation>
    <scope>NUCLEOTIDE SEQUENCE [LARGE SCALE GENOMIC DNA]</scope>
    <source>
        <strain evidence="10 11">F225</strain>
    </source>
</reference>
<keyword evidence="5" id="KW-0547">Nucleotide-binding</keyword>
<dbReference type="EMBL" id="JAVRHN010000004">
    <property type="protein sequence ID" value="MDT0686021.1"/>
    <property type="molecule type" value="Genomic_DNA"/>
</dbReference>
<dbReference type="Gene3D" id="3.30.565.10">
    <property type="entry name" value="Histidine kinase-like ATPase, C-terminal domain"/>
    <property type="match status" value="1"/>
</dbReference>
<organism evidence="10 11">
    <name type="scientific">Autumnicola psychrophila</name>
    <dbReference type="NCBI Taxonomy" id="3075592"/>
    <lineage>
        <taxon>Bacteria</taxon>
        <taxon>Pseudomonadati</taxon>
        <taxon>Bacteroidota</taxon>
        <taxon>Flavobacteriia</taxon>
        <taxon>Flavobacteriales</taxon>
        <taxon>Flavobacteriaceae</taxon>
        <taxon>Autumnicola</taxon>
    </lineage>
</organism>
<keyword evidence="8" id="KW-0902">Two-component regulatory system</keyword>
<protein>
    <recommendedName>
        <fullName evidence="2">histidine kinase</fullName>
        <ecNumber evidence="2">2.7.13.3</ecNumber>
    </recommendedName>
</protein>
<dbReference type="PRINTS" id="PR00344">
    <property type="entry name" value="BCTRLSENSOR"/>
</dbReference>
<dbReference type="Pfam" id="PF02518">
    <property type="entry name" value="HATPase_c"/>
    <property type="match status" value="1"/>
</dbReference>
<keyword evidence="7 10" id="KW-0067">ATP-binding</keyword>
<evidence type="ECO:0000256" key="6">
    <source>
        <dbReference type="ARBA" id="ARBA00022777"/>
    </source>
</evidence>
<accession>A0ABU3DQM7</accession>
<dbReference type="InterPro" id="IPR003661">
    <property type="entry name" value="HisK_dim/P_dom"/>
</dbReference>
<evidence type="ECO:0000256" key="8">
    <source>
        <dbReference type="ARBA" id="ARBA00023012"/>
    </source>
</evidence>
<dbReference type="InterPro" id="IPR036097">
    <property type="entry name" value="HisK_dim/P_sf"/>
</dbReference>
<keyword evidence="11" id="KW-1185">Reference proteome</keyword>
<dbReference type="GO" id="GO:0005524">
    <property type="term" value="F:ATP binding"/>
    <property type="evidence" value="ECO:0007669"/>
    <property type="project" value="UniProtKB-KW"/>
</dbReference>
<dbReference type="SUPFAM" id="SSF47384">
    <property type="entry name" value="Homodimeric domain of signal transducing histidine kinase"/>
    <property type="match status" value="1"/>
</dbReference>
<dbReference type="PANTHER" id="PTHR43065:SF10">
    <property type="entry name" value="PEROXIDE STRESS-ACTIVATED HISTIDINE KINASE MAK3"/>
    <property type="match status" value="1"/>
</dbReference>
<evidence type="ECO:0000256" key="4">
    <source>
        <dbReference type="ARBA" id="ARBA00022679"/>
    </source>
</evidence>
<dbReference type="Gene3D" id="1.10.287.130">
    <property type="match status" value="1"/>
</dbReference>
<dbReference type="SMART" id="SM00388">
    <property type="entry name" value="HisKA"/>
    <property type="match status" value="1"/>
</dbReference>
<dbReference type="SUPFAM" id="SSF55874">
    <property type="entry name" value="ATPase domain of HSP90 chaperone/DNA topoisomerase II/histidine kinase"/>
    <property type="match status" value="1"/>
</dbReference>